<gene>
    <name evidence="3" type="ORF">MKW98_028917</name>
</gene>
<protein>
    <submittedName>
        <fullName evidence="3">Uncharacterized protein</fullName>
    </submittedName>
</protein>
<dbReference type="AlphaFoldDB" id="A0AAD4S2K8"/>
<sequence>MKKLRISDMLSHLLGAAPSSPSSHLKRKGLLISIFLGFGFVLGGSILVLTIISFMCPSFFPQNHLDIYYIKFSFPRWQKSSSGTSSNSPISSTSDNVTQTHDHENTINSLNYTSSSNVVPIDHTPGALVVTEDTSVPTSSGNNFSSDSNITSTYDQKKLANGSENSPGGGDCDIFEDKSRILSSGGDFSITYKASTLI</sequence>
<evidence type="ECO:0000313" key="4">
    <source>
        <dbReference type="Proteomes" id="UP001202328"/>
    </source>
</evidence>
<keyword evidence="4" id="KW-1185">Reference proteome</keyword>
<evidence type="ECO:0000256" key="1">
    <source>
        <dbReference type="SAM" id="MobiDB-lite"/>
    </source>
</evidence>
<comment type="caution">
    <text evidence="3">The sequence shown here is derived from an EMBL/GenBank/DDBJ whole genome shotgun (WGS) entry which is preliminary data.</text>
</comment>
<organism evidence="3 4">
    <name type="scientific">Papaver atlanticum</name>
    <dbReference type="NCBI Taxonomy" id="357466"/>
    <lineage>
        <taxon>Eukaryota</taxon>
        <taxon>Viridiplantae</taxon>
        <taxon>Streptophyta</taxon>
        <taxon>Embryophyta</taxon>
        <taxon>Tracheophyta</taxon>
        <taxon>Spermatophyta</taxon>
        <taxon>Magnoliopsida</taxon>
        <taxon>Ranunculales</taxon>
        <taxon>Papaveraceae</taxon>
        <taxon>Papaveroideae</taxon>
        <taxon>Papaver</taxon>
    </lineage>
</organism>
<keyword evidence="2" id="KW-1133">Transmembrane helix</keyword>
<keyword evidence="2" id="KW-0472">Membrane</keyword>
<feature type="region of interest" description="Disordered" evidence="1">
    <location>
        <begin position="80"/>
        <end position="101"/>
    </location>
</feature>
<proteinExistence type="predicted"/>
<feature type="compositionally biased region" description="Low complexity" evidence="1">
    <location>
        <begin position="80"/>
        <end position="94"/>
    </location>
</feature>
<keyword evidence="2" id="KW-0812">Transmembrane</keyword>
<accession>A0AAD4S2K8</accession>
<dbReference type="Proteomes" id="UP001202328">
    <property type="component" value="Unassembled WGS sequence"/>
</dbReference>
<reference evidence="3" key="1">
    <citation type="submission" date="2022-04" db="EMBL/GenBank/DDBJ databases">
        <title>A functionally conserved STORR gene fusion in Papaver species that diverged 16.8 million years ago.</title>
        <authorList>
            <person name="Catania T."/>
        </authorList>
    </citation>
    <scope>NUCLEOTIDE SEQUENCE</scope>
    <source>
        <strain evidence="3">S-188037</strain>
    </source>
</reference>
<dbReference type="EMBL" id="JAJJMB010014829">
    <property type="protein sequence ID" value="KAI3857653.1"/>
    <property type="molecule type" value="Genomic_DNA"/>
</dbReference>
<evidence type="ECO:0000256" key="2">
    <source>
        <dbReference type="SAM" id="Phobius"/>
    </source>
</evidence>
<evidence type="ECO:0000313" key="3">
    <source>
        <dbReference type="EMBL" id="KAI3857653.1"/>
    </source>
</evidence>
<name>A0AAD4S2K8_9MAGN</name>
<feature type="transmembrane region" description="Helical" evidence="2">
    <location>
        <begin position="30"/>
        <end position="55"/>
    </location>
</feature>